<dbReference type="InterPro" id="IPR027443">
    <property type="entry name" value="IPNS-like_sf"/>
</dbReference>
<sequence length="388" mass="42248">MALTPPGSSAVEKTADGAVVVDYAALDGKAPGNLSAAIEEAFGNHSDCLGLIIIRNVPQLSKLQTALLGRAPQLAHLPLADLQALEHPPSKYMFGWSHGKEVMNGHPDLAKGSFYANPTCNHGGADPNLQAQYPEYYAENLWPADAAMPHFRTAFEQLGQLIVHVGGKVAIHCDHYLTQRLSGYQDRCLQRLIHNSDTIKARLLHYFAATETSVLRHNVDNQPTQAMVSSNDKPLDSWCGWHLDHSCLTGLTPAKYFDIRQLNHPTKLSQSLTTNQASALFTPCPDPAAGLYVKSRAGNIVKVTIPDQSLAFQTGEALEILSGGFLRATPHCVRGLATAPGPRDAAPDQAYLSRNTMAVFIQPAIYDELKPGYTFAQFTKDVLHHHYG</sequence>
<gene>
    <name evidence="1" type="ORF">H4R34_002954</name>
</gene>
<name>A0A9W8B5I8_9FUNG</name>
<reference evidence="1" key="1">
    <citation type="submission" date="2022-07" db="EMBL/GenBank/DDBJ databases">
        <title>Phylogenomic reconstructions and comparative analyses of Kickxellomycotina fungi.</title>
        <authorList>
            <person name="Reynolds N.K."/>
            <person name="Stajich J.E."/>
            <person name="Barry K."/>
            <person name="Grigoriev I.V."/>
            <person name="Crous P."/>
            <person name="Smith M.E."/>
        </authorList>
    </citation>
    <scope>NUCLEOTIDE SEQUENCE</scope>
    <source>
        <strain evidence="1">RSA 567</strain>
    </source>
</reference>
<dbReference type="Proteomes" id="UP001151582">
    <property type="component" value="Unassembled WGS sequence"/>
</dbReference>
<accession>A0A9W8B5I8</accession>
<dbReference type="SUPFAM" id="SSF51197">
    <property type="entry name" value="Clavaminate synthase-like"/>
    <property type="match status" value="1"/>
</dbReference>
<dbReference type="EMBL" id="JANBQB010000237">
    <property type="protein sequence ID" value="KAJ1979110.1"/>
    <property type="molecule type" value="Genomic_DNA"/>
</dbReference>
<evidence type="ECO:0000313" key="1">
    <source>
        <dbReference type="EMBL" id="KAJ1979110.1"/>
    </source>
</evidence>
<organism evidence="1 2">
    <name type="scientific">Dimargaris verticillata</name>
    <dbReference type="NCBI Taxonomy" id="2761393"/>
    <lineage>
        <taxon>Eukaryota</taxon>
        <taxon>Fungi</taxon>
        <taxon>Fungi incertae sedis</taxon>
        <taxon>Zoopagomycota</taxon>
        <taxon>Kickxellomycotina</taxon>
        <taxon>Dimargaritomycetes</taxon>
        <taxon>Dimargaritales</taxon>
        <taxon>Dimargaritaceae</taxon>
        <taxon>Dimargaris</taxon>
    </lineage>
</organism>
<comment type="caution">
    <text evidence="1">The sequence shown here is derived from an EMBL/GenBank/DDBJ whole genome shotgun (WGS) entry which is preliminary data.</text>
</comment>
<keyword evidence="2" id="KW-1185">Reference proteome</keyword>
<dbReference type="PANTHER" id="PTHR48420:SF1">
    <property type="entry name" value="NON-HAEM DIOXYGENASE N-TERMINAL DOMAIN-CONTAINING PROTEIN"/>
    <property type="match status" value="1"/>
</dbReference>
<dbReference type="AlphaFoldDB" id="A0A9W8B5I8"/>
<dbReference type="OrthoDB" id="438224at2759"/>
<dbReference type="PANTHER" id="PTHR48420">
    <property type="entry name" value="NON-HAEM DIOXYGENASE N-TERMINAL DOMAIN-CONTAINING PROTEIN"/>
    <property type="match status" value="1"/>
</dbReference>
<evidence type="ECO:0008006" key="3">
    <source>
        <dbReference type="Google" id="ProtNLM"/>
    </source>
</evidence>
<proteinExistence type="predicted"/>
<dbReference type="Gene3D" id="2.60.120.330">
    <property type="entry name" value="B-lactam Antibiotic, Isopenicillin N Synthase, Chain"/>
    <property type="match status" value="1"/>
</dbReference>
<protein>
    <recommendedName>
        <fullName evidence="3">Non-haem dioxygenase N-terminal domain-containing protein</fullName>
    </recommendedName>
</protein>
<evidence type="ECO:0000313" key="2">
    <source>
        <dbReference type="Proteomes" id="UP001151582"/>
    </source>
</evidence>